<dbReference type="GO" id="GO:0015031">
    <property type="term" value="P:protein transport"/>
    <property type="evidence" value="ECO:0007669"/>
    <property type="project" value="UniProtKB-KW"/>
</dbReference>
<dbReference type="PANTHER" id="PTHR15495">
    <property type="entry name" value="NEGATIVE REGULATOR OF VESICLE FORMATION-RELATED"/>
    <property type="match status" value="1"/>
</dbReference>
<dbReference type="Gene3D" id="3.40.50.1820">
    <property type="entry name" value="alpha/beta hydrolase"/>
    <property type="match status" value="1"/>
</dbReference>
<accession>A0A7I4YR25</accession>
<proteinExistence type="inferred from homology"/>
<dbReference type="GO" id="GO:0005789">
    <property type="term" value="C:endoplasmic reticulum membrane"/>
    <property type="evidence" value="ECO:0007669"/>
    <property type="project" value="UniProtKB-SubCell"/>
</dbReference>
<feature type="transmembrane region" description="Helical" evidence="10">
    <location>
        <begin position="541"/>
        <end position="563"/>
    </location>
</feature>
<dbReference type="GO" id="GO:0006888">
    <property type="term" value="P:endoplasmic reticulum to Golgi vesicle-mediated transport"/>
    <property type="evidence" value="ECO:0007669"/>
    <property type="project" value="TreeGrafter"/>
</dbReference>
<dbReference type="InterPro" id="IPR039529">
    <property type="entry name" value="PGAP1/BST1"/>
</dbReference>
<keyword evidence="7 10" id="KW-0653">Protein transport</keyword>
<evidence type="ECO:0000256" key="4">
    <source>
        <dbReference type="ARBA" id="ARBA00022692"/>
    </source>
</evidence>
<keyword evidence="12" id="KW-1185">Reference proteome</keyword>
<keyword evidence="3 10" id="KW-0813">Transport</keyword>
<evidence type="ECO:0000313" key="12">
    <source>
        <dbReference type="Proteomes" id="UP000025227"/>
    </source>
</evidence>
<keyword evidence="9 10" id="KW-0472">Membrane</keyword>
<evidence type="ECO:0000259" key="11">
    <source>
        <dbReference type="Pfam" id="PF07819"/>
    </source>
</evidence>
<protein>
    <recommendedName>
        <fullName evidence="10">GPI inositol-deacylase</fullName>
        <ecNumber evidence="10">3.1.-.-</ecNumber>
    </recommendedName>
</protein>
<evidence type="ECO:0000256" key="5">
    <source>
        <dbReference type="ARBA" id="ARBA00022801"/>
    </source>
</evidence>
<evidence type="ECO:0000256" key="6">
    <source>
        <dbReference type="ARBA" id="ARBA00022824"/>
    </source>
</evidence>
<evidence type="ECO:0000256" key="7">
    <source>
        <dbReference type="ARBA" id="ARBA00022927"/>
    </source>
</evidence>
<dbReference type="Proteomes" id="UP000025227">
    <property type="component" value="Unplaced"/>
</dbReference>
<dbReference type="OMA" id="NIWILES"/>
<dbReference type="AlphaFoldDB" id="A0A7I4YR25"/>
<feature type="transmembrane region" description="Helical" evidence="10">
    <location>
        <begin position="583"/>
        <end position="602"/>
    </location>
</feature>
<keyword evidence="8 10" id="KW-1133">Transmembrane helix</keyword>
<evidence type="ECO:0000256" key="10">
    <source>
        <dbReference type="RuleBase" id="RU365011"/>
    </source>
</evidence>
<evidence type="ECO:0000256" key="1">
    <source>
        <dbReference type="ARBA" id="ARBA00004477"/>
    </source>
</evidence>
<feature type="transmembrane region" description="Helical" evidence="10">
    <location>
        <begin position="509"/>
        <end position="529"/>
    </location>
</feature>
<name>A0A7I4YR25_HAECO</name>
<dbReference type="InterPro" id="IPR029058">
    <property type="entry name" value="AB_hydrolase_fold"/>
</dbReference>
<keyword evidence="4 10" id="KW-0812">Transmembrane</keyword>
<sequence length="703" mass="78373">MVYLISVLIAIALAGRLFMIHVNLHKENACNMTYMWRYISLMPFNVDGNTVRSYGLYRYMEGLVNEKSMAISSSDIPVLFVPGSGGSAKQVRSVASIMMNKTEMTSAPFRMHFYALDFNEELSFLSGAVVDRQRDFVMKAISTLTKMYSRKIILIGHSFGGTVIHALPAVTDFDISNLGLIITLAAPLTASPIVMDEAMVAFYEAMEKAWLIRRDDLRKVGVVSYSGGSKDYQVPDHLAAFPGSHVIHRPAWSIRGVDTSADHLCILWCNQLTRHSTRILYKYGLEEMKAHPRSARTIIKEFFQEERNNHLQNITDNGSALKGDEGSVSNSSISFVKIGTFDYPWVSRVYRGVLESSKKVFELEFHSSYAVYDVSLDSPCDTSLLFIYPNSLARSATLKNGSKVMTVNLLYNLNSTSGNIVMEGKSGCEFDITIKPNVFHAWYLLLVSNPGLLMHFTFSVLLALAIVEKLAGLEQADHYRGSGIYVNAAILITIFMCFTYNIWILESVFAATIFYAISCLYCVSVFVRYVKELVYSLIPKIMYFSSLLLNLLIFMLLPFNVYLANSALALLMVWKRTSRPFTILLGVAVGSVSAALGMAGPVSTKTRQLLDHLLEADPLDLSFMFNFVSSNVDFSNSFATPVFFYILSGFLSVAQPPKYLVTFKDFFLALLLIVPGFLSSQISLSLEAFAVAASFLLTILSLL</sequence>
<dbReference type="EC" id="3.1.-.-" evidence="10"/>
<dbReference type="PANTHER" id="PTHR15495:SF7">
    <property type="entry name" value="GPI INOSITOL-DEACYLASE"/>
    <property type="match status" value="1"/>
</dbReference>
<evidence type="ECO:0000256" key="8">
    <source>
        <dbReference type="ARBA" id="ARBA00022989"/>
    </source>
</evidence>
<comment type="function">
    <text evidence="10">Involved in inositol deacylation of GPI-anchored proteins which plays important roles in the quality control and ER-associated degradation of GPI-anchored proteins.</text>
</comment>
<comment type="subcellular location">
    <subcellularLocation>
        <location evidence="1">Endoplasmic reticulum membrane</location>
        <topology evidence="1">Multi-pass membrane protein</topology>
    </subcellularLocation>
</comment>
<dbReference type="GO" id="GO:0006505">
    <property type="term" value="P:GPI anchor metabolic process"/>
    <property type="evidence" value="ECO:0007669"/>
    <property type="project" value="TreeGrafter"/>
</dbReference>
<dbReference type="Pfam" id="PF07819">
    <property type="entry name" value="PGAP1"/>
    <property type="match status" value="1"/>
</dbReference>
<reference evidence="13" key="1">
    <citation type="submission" date="2020-12" db="UniProtKB">
        <authorList>
            <consortium name="WormBaseParasite"/>
        </authorList>
    </citation>
    <scope>IDENTIFICATION</scope>
    <source>
        <strain evidence="13">MHco3</strain>
    </source>
</reference>
<comment type="similarity">
    <text evidence="2 10">Belongs to the GPI inositol-deacylase family.</text>
</comment>
<evidence type="ECO:0000256" key="9">
    <source>
        <dbReference type="ARBA" id="ARBA00023136"/>
    </source>
</evidence>
<evidence type="ECO:0000313" key="13">
    <source>
        <dbReference type="WBParaSite" id="HCON_00133605-00001"/>
    </source>
</evidence>
<keyword evidence="5 10" id="KW-0378">Hydrolase</keyword>
<feature type="transmembrane region" description="Helical" evidence="10">
    <location>
        <begin position="623"/>
        <end position="647"/>
    </location>
</feature>
<evidence type="ECO:0000256" key="2">
    <source>
        <dbReference type="ARBA" id="ARBA00006931"/>
    </source>
</evidence>
<feature type="transmembrane region" description="Helical" evidence="10">
    <location>
        <begin position="441"/>
        <end position="464"/>
    </location>
</feature>
<keyword evidence="6 10" id="KW-0256">Endoplasmic reticulum</keyword>
<evidence type="ECO:0000256" key="3">
    <source>
        <dbReference type="ARBA" id="ARBA00022448"/>
    </source>
</evidence>
<feature type="domain" description="GPI inositol-deacylase PGAP1-like alpha/beta" evidence="11">
    <location>
        <begin position="74"/>
        <end position="283"/>
    </location>
</feature>
<dbReference type="GO" id="GO:0050185">
    <property type="term" value="F:phosphatidylinositol deacylase activity"/>
    <property type="evidence" value="ECO:0007669"/>
    <property type="project" value="TreeGrafter"/>
</dbReference>
<organism evidence="12 13">
    <name type="scientific">Haemonchus contortus</name>
    <name type="common">Barber pole worm</name>
    <dbReference type="NCBI Taxonomy" id="6289"/>
    <lineage>
        <taxon>Eukaryota</taxon>
        <taxon>Metazoa</taxon>
        <taxon>Ecdysozoa</taxon>
        <taxon>Nematoda</taxon>
        <taxon>Chromadorea</taxon>
        <taxon>Rhabditida</taxon>
        <taxon>Rhabditina</taxon>
        <taxon>Rhabditomorpha</taxon>
        <taxon>Strongyloidea</taxon>
        <taxon>Trichostrongylidae</taxon>
        <taxon>Haemonchus</taxon>
    </lineage>
</organism>
<dbReference type="InterPro" id="IPR012908">
    <property type="entry name" value="PGAP1-ab_dom-like"/>
</dbReference>
<dbReference type="SUPFAM" id="SSF53474">
    <property type="entry name" value="alpha/beta-Hydrolases"/>
    <property type="match status" value="1"/>
</dbReference>
<dbReference type="WBParaSite" id="HCON_00133605-00001">
    <property type="protein sequence ID" value="HCON_00133605-00001"/>
    <property type="gene ID" value="HCON_00133605"/>
</dbReference>
<feature type="transmembrane region" description="Helical" evidence="10">
    <location>
        <begin position="484"/>
        <end position="503"/>
    </location>
</feature>
<dbReference type="OrthoDB" id="348976at2759"/>